<dbReference type="Gene3D" id="2.30.30.40">
    <property type="entry name" value="SH3 Domains"/>
    <property type="match status" value="1"/>
</dbReference>
<organism evidence="3 4">
    <name type="scientific">Candidatus Thiodiazotropha taylori</name>
    <dbReference type="NCBI Taxonomy" id="2792791"/>
    <lineage>
        <taxon>Bacteria</taxon>
        <taxon>Pseudomonadati</taxon>
        <taxon>Pseudomonadota</taxon>
        <taxon>Gammaproteobacteria</taxon>
        <taxon>Chromatiales</taxon>
        <taxon>Sedimenticolaceae</taxon>
        <taxon>Candidatus Thiodiazotropha</taxon>
    </lineage>
</organism>
<proteinExistence type="predicted"/>
<comment type="caution">
    <text evidence="3">The sequence shown here is derived from an EMBL/GenBank/DDBJ whole genome shotgun (WGS) entry which is preliminary data.</text>
</comment>
<dbReference type="InterPro" id="IPR002545">
    <property type="entry name" value="CheW-lke_dom"/>
</dbReference>
<name>A0A9E4TUG3_9GAMM</name>
<feature type="region of interest" description="Disordered" evidence="1">
    <location>
        <begin position="1"/>
        <end position="20"/>
    </location>
</feature>
<reference evidence="3" key="1">
    <citation type="journal article" date="2021" name="Proc. Natl. Acad. Sci. U.S.A.">
        <title>Global biogeography of chemosynthetic symbionts reveals both localized and globally distributed symbiont groups. .</title>
        <authorList>
            <person name="Osvatic J.T."/>
            <person name="Wilkins L.G.E."/>
            <person name="Leibrecht L."/>
            <person name="Leray M."/>
            <person name="Zauner S."/>
            <person name="Polzin J."/>
            <person name="Camacho Y."/>
            <person name="Gros O."/>
            <person name="van Gils J.A."/>
            <person name="Eisen J.A."/>
            <person name="Petersen J.M."/>
            <person name="Yuen B."/>
        </authorList>
    </citation>
    <scope>NUCLEOTIDE SEQUENCE</scope>
    <source>
        <strain evidence="3">MAGclacostrist055</strain>
    </source>
</reference>
<accession>A0A9E4TUG3</accession>
<evidence type="ECO:0000313" key="4">
    <source>
        <dbReference type="Proteomes" id="UP000886674"/>
    </source>
</evidence>
<dbReference type="GO" id="GO:0007165">
    <property type="term" value="P:signal transduction"/>
    <property type="evidence" value="ECO:0007669"/>
    <property type="project" value="InterPro"/>
</dbReference>
<sequence>MNRRVRQSQPPQPVSKIAEPDTALKSYLDTLLSEIDDLTVTPPQVEVKEPLPDADINYDRHTESTLTTISEPTSGGAETSLEPNKPDWVEDAFQVLLFEVNGIKLGIPLSSLRGILPFAGEASQLPGQPAWSLGVIVNREEKVVVVNSARLLMPERLDESSAVRPQHLLLIGDGQRALAVDTICNTLMVDKEEVRWRSGSGIRPWYAGIIIQELSVLLDVDGILNMLAG</sequence>
<dbReference type="GO" id="GO:0006935">
    <property type="term" value="P:chemotaxis"/>
    <property type="evidence" value="ECO:0007669"/>
    <property type="project" value="InterPro"/>
</dbReference>
<dbReference type="EMBL" id="JAEPCR010000080">
    <property type="protein sequence ID" value="MCG7979706.1"/>
    <property type="molecule type" value="Genomic_DNA"/>
</dbReference>
<feature type="compositionally biased region" description="Basic and acidic residues" evidence="1">
    <location>
        <begin position="46"/>
        <end position="63"/>
    </location>
</feature>
<dbReference type="AlphaFoldDB" id="A0A9E4TUG3"/>
<dbReference type="Proteomes" id="UP000886674">
    <property type="component" value="Unassembled WGS sequence"/>
</dbReference>
<dbReference type="Gene3D" id="2.40.50.180">
    <property type="entry name" value="CheA-289, Domain 4"/>
    <property type="match status" value="1"/>
</dbReference>
<gene>
    <name evidence="3" type="ORF">JAY77_16365</name>
</gene>
<evidence type="ECO:0000256" key="1">
    <source>
        <dbReference type="SAM" id="MobiDB-lite"/>
    </source>
</evidence>
<dbReference type="InterPro" id="IPR036061">
    <property type="entry name" value="CheW-like_dom_sf"/>
</dbReference>
<dbReference type="SUPFAM" id="SSF50341">
    <property type="entry name" value="CheW-like"/>
    <property type="match status" value="1"/>
</dbReference>
<evidence type="ECO:0000259" key="2">
    <source>
        <dbReference type="PROSITE" id="PS50851"/>
    </source>
</evidence>
<feature type="domain" description="CheW-like" evidence="2">
    <location>
        <begin position="92"/>
        <end position="229"/>
    </location>
</feature>
<dbReference type="SMART" id="SM00260">
    <property type="entry name" value="CheW"/>
    <property type="match status" value="1"/>
</dbReference>
<feature type="region of interest" description="Disordered" evidence="1">
    <location>
        <begin position="41"/>
        <end position="84"/>
    </location>
</feature>
<feature type="compositionally biased region" description="Polar residues" evidence="1">
    <location>
        <begin position="64"/>
        <end position="77"/>
    </location>
</feature>
<protein>
    <submittedName>
        <fullName evidence="3">Chemotaxis protein CheW</fullName>
    </submittedName>
</protein>
<dbReference type="Pfam" id="PF01584">
    <property type="entry name" value="CheW"/>
    <property type="match status" value="1"/>
</dbReference>
<dbReference type="PROSITE" id="PS50851">
    <property type="entry name" value="CHEW"/>
    <property type="match status" value="1"/>
</dbReference>
<evidence type="ECO:0000313" key="3">
    <source>
        <dbReference type="EMBL" id="MCG7979706.1"/>
    </source>
</evidence>